<dbReference type="Gene3D" id="1.20.1330.10">
    <property type="entry name" value="f41 fragment of flagellin, N-terminal domain"/>
    <property type="match status" value="1"/>
</dbReference>
<evidence type="ECO:0000313" key="5">
    <source>
        <dbReference type="EMBL" id="CBH74102.1"/>
    </source>
</evidence>
<keyword evidence="5" id="KW-0969">Cilium</keyword>
<dbReference type="EMBL" id="CABL01000001">
    <property type="protein sequence ID" value="CBH74102.1"/>
    <property type="molecule type" value="Genomic_DNA"/>
</dbReference>
<gene>
    <name evidence="5" type="ORF">CARN1_1989</name>
</gene>
<feature type="domain" description="Flagellin N-terminal" evidence="3">
    <location>
        <begin position="15"/>
        <end position="138"/>
    </location>
</feature>
<dbReference type="GO" id="GO:0009424">
    <property type="term" value="C:bacterial-type flagellum hook"/>
    <property type="evidence" value="ECO:0007669"/>
    <property type="project" value="InterPro"/>
</dbReference>
<proteinExistence type="predicted"/>
<dbReference type="InterPro" id="IPR001492">
    <property type="entry name" value="Flagellin"/>
</dbReference>
<evidence type="ECO:0000259" key="4">
    <source>
        <dbReference type="Pfam" id="PF00700"/>
    </source>
</evidence>
<sequence>MRIATSTIYEQQTNAIDNLVVQQANEGQQLSTGKSLNQPSDNPSVIAEDLAIRTDGALGTQTSSNLTNLSNQLTTVDGALSSLTSVLQQVRSLAIQGASDNVTASQRQAIATQVNQLFQESVGLANTQFAGQYVFAGTANPAGTPVQAVGTAPNGITFSGNLQSQVQRLPNGQVVNASVTFQQAFNYGASDGSPDVFQVMKNLQLALTSSTVVDKSSVAVNQGGAYITLGTQLNAAGFLTSIVPDGSGQISINISSVSVPSGVTLTFASTATIGAVVAAIDASGTGVTAQFYPGSFPQQGAERLVLTDSAGAFQVNNVPSGGSTTSANFTSVFNLQTQADTVQQLSTQLGDIDRVIQGVSNARAFLGSNIQAIQAAGSAVNAQVLNDTQVQSNIEDTNIAQVTSQFSLTQTALQAAYSTTAQLEQKSLFDYIT</sequence>
<dbReference type="PANTHER" id="PTHR42792">
    <property type="entry name" value="FLAGELLIN"/>
    <property type="match status" value="1"/>
</dbReference>
<dbReference type="InterPro" id="IPR013384">
    <property type="entry name" value="Flagell_FlgL"/>
</dbReference>
<comment type="caution">
    <text evidence="5">The sequence shown here is derived from an EMBL/GenBank/DDBJ whole genome shotgun (WGS) entry which is preliminary data.</text>
</comment>
<dbReference type="InterPro" id="IPR001029">
    <property type="entry name" value="Flagellin_N"/>
</dbReference>
<keyword evidence="5" id="KW-0282">Flagellum</keyword>
<dbReference type="GO" id="GO:0005198">
    <property type="term" value="F:structural molecule activity"/>
    <property type="evidence" value="ECO:0007669"/>
    <property type="project" value="InterPro"/>
</dbReference>
<accession>E6PCB9</accession>
<name>E6PCB9_9ZZZZ</name>
<dbReference type="InterPro" id="IPR010810">
    <property type="entry name" value="Flagellin_hook_IN_motif"/>
</dbReference>
<evidence type="ECO:0000256" key="1">
    <source>
        <dbReference type="ARBA" id="ARBA00004365"/>
    </source>
</evidence>
<dbReference type="SUPFAM" id="SSF64518">
    <property type="entry name" value="Phase 1 flagellin"/>
    <property type="match status" value="1"/>
</dbReference>
<dbReference type="Pfam" id="PF07196">
    <property type="entry name" value="Flagellin_IN"/>
    <property type="match status" value="1"/>
</dbReference>
<feature type="domain" description="Flagellin C-terminal" evidence="4">
    <location>
        <begin position="351"/>
        <end position="431"/>
    </location>
</feature>
<evidence type="ECO:0000259" key="3">
    <source>
        <dbReference type="Pfam" id="PF00669"/>
    </source>
</evidence>
<dbReference type="PANTHER" id="PTHR42792:SF1">
    <property type="entry name" value="FLAGELLAR HOOK-ASSOCIATED PROTEIN 3"/>
    <property type="match status" value="1"/>
</dbReference>
<keyword evidence="2" id="KW-0975">Bacterial flagellum</keyword>
<reference evidence="5" key="1">
    <citation type="submission" date="2009-10" db="EMBL/GenBank/DDBJ databases">
        <title>Diversity of trophic interactions inside an arsenic-rich microbial ecosystem.</title>
        <authorList>
            <person name="Bertin P.N."/>
            <person name="Heinrich-Salmeron A."/>
            <person name="Pelletier E."/>
            <person name="Goulhen-Chollet F."/>
            <person name="Arsene-Ploetze F."/>
            <person name="Gallien S."/>
            <person name="Calteau A."/>
            <person name="Vallenet D."/>
            <person name="Casiot C."/>
            <person name="Chane-Woon-Ming B."/>
            <person name="Giloteaux L."/>
            <person name="Barakat M."/>
            <person name="Bonnefoy V."/>
            <person name="Bruneel O."/>
            <person name="Chandler M."/>
            <person name="Cleiss J."/>
            <person name="Duran R."/>
            <person name="Elbaz-Poulichet F."/>
            <person name="Fonknechten N."/>
            <person name="Lauga B."/>
            <person name="Mornico D."/>
            <person name="Ortet P."/>
            <person name="Schaeffer C."/>
            <person name="Siguier P."/>
            <person name="Alexander Thil Smith A."/>
            <person name="Van Dorsselaer A."/>
            <person name="Weissenbach J."/>
            <person name="Medigue C."/>
            <person name="Le Paslier D."/>
        </authorList>
    </citation>
    <scope>NUCLEOTIDE SEQUENCE</scope>
</reference>
<dbReference type="GO" id="GO:0071973">
    <property type="term" value="P:bacterial-type flagellum-dependent cell motility"/>
    <property type="evidence" value="ECO:0007669"/>
    <property type="project" value="InterPro"/>
</dbReference>
<dbReference type="NCBIfam" id="TIGR02550">
    <property type="entry name" value="flagell_flgL"/>
    <property type="match status" value="1"/>
</dbReference>
<dbReference type="InterPro" id="IPR046358">
    <property type="entry name" value="Flagellin_C"/>
</dbReference>
<dbReference type="Pfam" id="PF00700">
    <property type="entry name" value="Flagellin_C"/>
    <property type="match status" value="1"/>
</dbReference>
<comment type="subcellular location">
    <subcellularLocation>
        <location evidence="1">Bacterial flagellum</location>
    </subcellularLocation>
</comment>
<evidence type="ECO:0000256" key="2">
    <source>
        <dbReference type="ARBA" id="ARBA00023143"/>
    </source>
</evidence>
<protein>
    <submittedName>
        <fullName evidence="5">Putative flagellar hook-associated protein FlgL</fullName>
    </submittedName>
</protein>
<dbReference type="AlphaFoldDB" id="E6PCB9"/>
<organism evidence="5">
    <name type="scientific">mine drainage metagenome</name>
    <dbReference type="NCBI Taxonomy" id="410659"/>
    <lineage>
        <taxon>unclassified sequences</taxon>
        <taxon>metagenomes</taxon>
        <taxon>ecological metagenomes</taxon>
    </lineage>
</organism>
<dbReference type="Pfam" id="PF00669">
    <property type="entry name" value="Flagellin_N"/>
    <property type="match status" value="1"/>
</dbReference>
<keyword evidence="5" id="KW-0966">Cell projection</keyword>